<evidence type="ECO:0000313" key="2">
    <source>
        <dbReference type="Proteomes" id="UP001295740"/>
    </source>
</evidence>
<dbReference type="EMBL" id="CAUWAG010000012">
    <property type="protein sequence ID" value="CAJ2509256.1"/>
    <property type="molecule type" value="Genomic_DNA"/>
</dbReference>
<protein>
    <submittedName>
        <fullName evidence="1">Uu.00g142820.m01.CDS01</fullName>
    </submittedName>
</protein>
<organism evidence="1 2">
    <name type="scientific">Anthostomella pinea</name>
    <dbReference type="NCBI Taxonomy" id="933095"/>
    <lineage>
        <taxon>Eukaryota</taxon>
        <taxon>Fungi</taxon>
        <taxon>Dikarya</taxon>
        <taxon>Ascomycota</taxon>
        <taxon>Pezizomycotina</taxon>
        <taxon>Sordariomycetes</taxon>
        <taxon>Xylariomycetidae</taxon>
        <taxon>Xylariales</taxon>
        <taxon>Xylariaceae</taxon>
        <taxon>Anthostomella</taxon>
    </lineage>
</organism>
<comment type="caution">
    <text evidence="1">The sequence shown here is derived from an EMBL/GenBank/DDBJ whole genome shotgun (WGS) entry which is preliminary data.</text>
</comment>
<sequence length="420" mass="47465">MDWIASDDNSDREQEQAAPAFNLAMSIARPYKHPDSLMVPRRECLAIMGAQPETEKTTRQVSLFGPRRWFLDFVATPATYQDLPDEMRRMVWDSYFQPNKHHPAFLFQLSFRHRDHNLAVTLGPDAAPEWNRGAYKLARGHLITKALLIHRSTHEYVHRNFTPLPHFTQTGGIPAPDEPSQFWIDAANDIFTLNTPAVPHPRMRFDHGAVGVLKPWLLPMPLPLQPPNSSFLTFVRHVAVCESTFANKQGRETLSQLLSLPYLEKVWIFVSWEMTRNHELNKKPQKLFSTKGTACATFNRRYAQVRGMSTASAPPAAAGHASPDPIASALDLIDMFSTSHSAEQGADTGGGGGENADAGIEDRMGFPEIVELHEIVERMNTESSNVFTAMRTELAKVWEPFAAKGVQKLVLVREDWWRWM</sequence>
<dbReference type="Proteomes" id="UP001295740">
    <property type="component" value="Unassembled WGS sequence"/>
</dbReference>
<dbReference type="AlphaFoldDB" id="A0AAI8YJ76"/>
<keyword evidence="2" id="KW-1185">Reference proteome</keyword>
<name>A0AAI8YJ76_9PEZI</name>
<reference evidence="1" key="1">
    <citation type="submission" date="2023-10" db="EMBL/GenBank/DDBJ databases">
        <authorList>
            <person name="Hackl T."/>
        </authorList>
    </citation>
    <scope>NUCLEOTIDE SEQUENCE</scope>
</reference>
<gene>
    <name evidence="1" type="ORF">KHLLAP_LOCUS9724</name>
</gene>
<accession>A0AAI8YJ76</accession>
<evidence type="ECO:0000313" key="1">
    <source>
        <dbReference type="EMBL" id="CAJ2509256.1"/>
    </source>
</evidence>
<proteinExistence type="predicted"/>